<dbReference type="AlphaFoldDB" id="A0A382TKN2"/>
<dbReference type="Pfam" id="PF00677">
    <property type="entry name" value="Lum_binding"/>
    <property type="match status" value="1"/>
</dbReference>
<keyword evidence="1" id="KW-0677">Repeat</keyword>
<feature type="domain" description="Lumazine-binding" evidence="2">
    <location>
        <begin position="5"/>
        <end position="100"/>
    </location>
</feature>
<proteinExistence type="predicted"/>
<evidence type="ECO:0000256" key="1">
    <source>
        <dbReference type="ARBA" id="ARBA00022737"/>
    </source>
</evidence>
<dbReference type="PANTHER" id="PTHR21098">
    <property type="entry name" value="RIBOFLAVIN SYNTHASE ALPHA CHAIN"/>
    <property type="match status" value="1"/>
</dbReference>
<dbReference type="Gene3D" id="2.40.30.20">
    <property type="match status" value="1"/>
</dbReference>
<dbReference type="PROSITE" id="PS51177">
    <property type="entry name" value="LUMAZINE_BIND"/>
    <property type="match status" value="1"/>
</dbReference>
<evidence type="ECO:0000259" key="2">
    <source>
        <dbReference type="PROSITE" id="PS51177"/>
    </source>
</evidence>
<name>A0A382TKN2_9ZZZZ</name>
<dbReference type="SUPFAM" id="SSF63380">
    <property type="entry name" value="Riboflavin synthase domain-like"/>
    <property type="match status" value="1"/>
</dbReference>
<dbReference type="InterPro" id="IPR017938">
    <property type="entry name" value="Riboflavin_synthase-like_b-brl"/>
</dbReference>
<dbReference type="EMBL" id="UINC01137156">
    <property type="protein sequence ID" value="SVD22325.1"/>
    <property type="molecule type" value="Genomic_DNA"/>
</dbReference>
<protein>
    <recommendedName>
        <fullName evidence="2">Lumazine-binding domain-containing protein</fullName>
    </recommendedName>
</protein>
<gene>
    <name evidence="3" type="ORF">METZ01_LOCUS375179</name>
</gene>
<dbReference type="InterPro" id="IPR023366">
    <property type="entry name" value="ATP_synth_asu-like_sf"/>
</dbReference>
<dbReference type="InterPro" id="IPR026017">
    <property type="entry name" value="Lumazine-bd_dom"/>
</dbReference>
<dbReference type="GO" id="GO:0004746">
    <property type="term" value="F:riboflavin synthase activity"/>
    <property type="evidence" value="ECO:0007669"/>
    <property type="project" value="TreeGrafter"/>
</dbReference>
<accession>A0A382TKN2</accession>
<sequence length="102" mass="11244">MGGHILSGHVCCECKATLKKDEGEMKIVVNKPEVWGKYILPKGYVALNGISLTVGKVTENEFSVYLIPETIESTNLLSIEDGATLNLEVDQNSLSQYEQKKN</sequence>
<organism evidence="3">
    <name type="scientific">marine metagenome</name>
    <dbReference type="NCBI Taxonomy" id="408172"/>
    <lineage>
        <taxon>unclassified sequences</taxon>
        <taxon>metagenomes</taxon>
        <taxon>ecological metagenomes</taxon>
    </lineage>
</organism>
<reference evidence="3" key="1">
    <citation type="submission" date="2018-05" db="EMBL/GenBank/DDBJ databases">
        <authorList>
            <person name="Lanie J.A."/>
            <person name="Ng W.-L."/>
            <person name="Kazmierczak K.M."/>
            <person name="Andrzejewski T.M."/>
            <person name="Davidsen T.M."/>
            <person name="Wayne K.J."/>
            <person name="Tettelin H."/>
            <person name="Glass J.I."/>
            <person name="Rusch D."/>
            <person name="Podicherti R."/>
            <person name="Tsui H.-C.T."/>
            <person name="Winkler M.E."/>
        </authorList>
    </citation>
    <scope>NUCLEOTIDE SEQUENCE</scope>
</reference>
<dbReference type="PANTHER" id="PTHR21098:SF0">
    <property type="entry name" value="RIBOFLAVIN SYNTHASE"/>
    <property type="match status" value="1"/>
</dbReference>
<evidence type="ECO:0000313" key="3">
    <source>
        <dbReference type="EMBL" id="SVD22325.1"/>
    </source>
</evidence>
<dbReference type="InterPro" id="IPR001783">
    <property type="entry name" value="Lumazine-bd"/>
</dbReference>
<dbReference type="GO" id="GO:0009231">
    <property type="term" value="P:riboflavin biosynthetic process"/>
    <property type="evidence" value="ECO:0007669"/>
    <property type="project" value="TreeGrafter"/>
</dbReference>